<evidence type="ECO:0000313" key="2">
    <source>
        <dbReference type="WBParaSite" id="MCU_005969-RA"/>
    </source>
</evidence>
<organism evidence="2">
    <name type="scientific">Mesocestoides corti</name>
    <name type="common">Flatworm</name>
    <dbReference type="NCBI Taxonomy" id="53468"/>
    <lineage>
        <taxon>Eukaryota</taxon>
        <taxon>Metazoa</taxon>
        <taxon>Spiralia</taxon>
        <taxon>Lophotrochozoa</taxon>
        <taxon>Platyhelminthes</taxon>
        <taxon>Cestoda</taxon>
        <taxon>Eucestoda</taxon>
        <taxon>Cyclophyllidea</taxon>
        <taxon>Mesocestoididae</taxon>
        <taxon>Mesocestoides</taxon>
    </lineage>
</organism>
<feature type="compositionally biased region" description="Basic and acidic residues" evidence="1">
    <location>
        <begin position="53"/>
        <end position="62"/>
    </location>
</feature>
<dbReference type="AlphaFoldDB" id="A0A5K3F762"/>
<proteinExistence type="predicted"/>
<protein>
    <submittedName>
        <fullName evidence="2">Uncharacterized protein</fullName>
    </submittedName>
</protein>
<feature type="region of interest" description="Disordered" evidence="1">
    <location>
        <begin position="45"/>
        <end position="65"/>
    </location>
</feature>
<evidence type="ECO:0000256" key="1">
    <source>
        <dbReference type="SAM" id="MobiDB-lite"/>
    </source>
</evidence>
<reference evidence="2" key="1">
    <citation type="submission" date="2019-11" db="UniProtKB">
        <authorList>
            <consortium name="WormBaseParasite"/>
        </authorList>
    </citation>
    <scope>IDENTIFICATION</scope>
</reference>
<name>A0A5K3F762_MESCO</name>
<sequence length="186" mass="21580">MSDLRRYWEICRITHHRDDHAEAHGENDLHVLKLPVCRRSLRHTAHPPLPPLRGEHVRHAGPSERVPPPSLPLSLYYRFTHTIIQTLVLPLLPPNYLRQQPTNNRLVSCSCLGYFVPPQARVRCLALSFENNFKSTPSNTGHYKRLRHSARQHMSSHSSTRLETIHCLTLQILLTLHLLTIIHFKD</sequence>
<accession>A0A5K3F762</accession>
<dbReference type="WBParaSite" id="MCU_005969-RA">
    <property type="protein sequence ID" value="MCU_005969-RA"/>
    <property type="gene ID" value="MCU_005969"/>
</dbReference>